<evidence type="ECO:0000313" key="3">
    <source>
        <dbReference type="EMBL" id="BDQ32619.1"/>
    </source>
</evidence>
<evidence type="ECO:0000313" key="4">
    <source>
        <dbReference type="Proteomes" id="UP001061361"/>
    </source>
</evidence>
<keyword evidence="3" id="KW-0808">Transferase</keyword>
<dbReference type="Pfam" id="PF00534">
    <property type="entry name" value="Glycos_transf_1"/>
    <property type="match status" value="1"/>
</dbReference>
<dbReference type="SUPFAM" id="SSF53756">
    <property type="entry name" value="UDP-Glycosyltransferase/glycogen phosphorylase"/>
    <property type="match status" value="1"/>
</dbReference>
<dbReference type="Gene3D" id="3.40.50.2000">
    <property type="entry name" value="Glycogen Phosphorylase B"/>
    <property type="match status" value="2"/>
</dbReference>
<keyword evidence="4" id="KW-1185">Reference proteome</keyword>
<feature type="domain" description="Glycosyltransferase subfamily 4-like N-terminal" evidence="2">
    <location>
        <begin position="14"/>
        <end position="164"/>
    </location>
</feature>
<dbReference type="GO" id="GO:0016740">
    <property type="term" value="F:transferase activity"/>
    <property type="evidence" value="ECO:0007669"/>
    <property type="project" value="UniProtKB-KW"/>
</dbReference>
<dbReference type="EMBL" id="AP026708">
    <property type="protein sequence ID" value="BDQ32619.1"/>
    <property type="molecule type" value="Genomic_DNA"/>
</dbReference>
<dbReference type="Proteomes" id="UP001061361">
    <property type="component" value="Chromosome"/>
</dbReference>
<proteinExistence type="predicted"/>
<gene>
    <name evidence="3" type="ORF">JCM14722_01610</name>
</gene>
<dbReference type="PANTHER" id="PTHR12526:SF630">
    <property type="entry name" value="GLYCOSYLTRANSFERASE"/>
    <property type="match status" value="1"/>
</dbReference>
<dbReference type="PANTHER" id="PTHR12526">
    <property type="entry name" value="GLYCOSYLTRANSFERASE"/>
    <property type="match status" value="1"/>
</dbReference>
<dbReference type="CDD" id="cd03801">
    <property type="entry name" value="GT4_PimA-like"/>
    <property type="match status" value="1"/>
</dbReference>
<protein>
    <submittedName>
        <fullName evidence="3">Glycosyl transferase</fullName>
    </submittedName>
</protein>
<dbReference type="InterPro" id="IPR001296">
    <property type="entry name" value="Glyco_trans_1"/>
</dbReference>
<sequence length="357" mass="39422">MVKILLLDLGKIMRGGQRQVFYLARHLTRTPGFSPLVAVPKNAPLISLVQEAEIPFVTLPSSSDYNPLNTLKLRSIIKTFKPDIVHTNDAKGASLAAFAKKMSGSAFKLVHSRRVSYRLKPGWSKKKYLHGDAVVAVSREIEEVLISCGIPKEKTSTIHSGIDASMYPTESRKHPVLTIGAVGALSEQKGFEVLIEALGHLKDNQSMPDWQCMIAGDGPLRHELKLLAEKLDLARSILFLGYRDSREVLPEMDILTIPSIDGEGSNAVIKEGWATQTPVITSDLPSNLELVTHEHDGLVFSNKDARELASAIVRLVNDPELAHRMVENGSESVMRYTDQTMAEQYIALYGRLLNHPA</sequence>
<dbReference type="Pfam" id="PF13439">
    <property type="entry name" value="Glyco_transf_4"/>
    <property type="match status" value="1"/>
</dbReference>
<reference evidence="3" key="1">
    <citation type="submission" date="2022-08" db="EMBL/GenBank/DDBJ databases">
        <title>Genome Sequence of the sulphate-reducing bacterium, Pseudodesulfovibrio portus JCM14722.</title>
        <authorList>
            <person name="Kondo R."/>
            <person name="Kataoka T."/>
        </authorList>
    </citation>
    <scope>NUCLEOTIDE SEQUENCE</scope>
    <source>
        <strain evidence="3">JCM 14722</strain>
    </source>
</reference>
<feature type="domain" description="Glycosyl transferase family 1" evidence="1">
    <location>
        <begin position="178"/>
        <end position="330"/>
    </location>
</feature>
<evidence type="ECO:0000259" key="2">
    <source>
        <dbReference type="Pfam" id="PF13439"/>
    </source>
</evidence>
<evidence type="ECO:0000259" key="1">
    <source>
        <dbReference type="Pfam" id="PF00534"/>
    </source>
</evidence>
<accession>A0ABN6RP54</accession>
<organism evidence="3 4">
    <name type="scientific">Pseudodesulfovibrio portus</name>
    <dbReference type="NCBI Taxonomy" id="231439"/>
    <lineage>
        <taxon>Bacteria</taxon>
        <taxon>Pseudomonadati</taxon>
        <taxon>Thermodesulfobacteriota</taxon>
        <taxon>Desulfovibrionia</taxon>
        <taxon>Desulfovibrionales</taxon>
        <taxon>Desulfovibrionaceae</taxon>
    </lineage>
</organism>
<dbReference type="InterPro" id="IPR028098">
    <property type="entry name" value="Glyco_trans_4-like_N"/>
</dbReference>
<name>A0ABN6RP54_9BACT</name>